<dbReference type="EMBL" id="AE017351">
    <property type="protein sequence ID" value="AAW46110.1"/>
    <property type="molecule type" value="Genomic_DNA"/>
</dbReference>
<dbReference type="PaxDb" id="214684-Q5K9V4"/>
<dbReference type="GO" id="GO:0048487">
    <property type="term" value="F:beta-tubulin binding"/>
    <property type="evidence" value="ECO:0000318"/>
    <property type="project" value="GO_Central"/>
</dbReference>
<dbReference type="InParanoid" id="Q5K9V4"/>
<feature type="domain" description="Tubulin-folding cofactor D ARM repeats" evidence="3">
    <location>
        <begin position="349"/>
        <end position="417"/>
    </location>
</feature>
<dbReference type="OMA" id="EPHEAWH"/>
<dbReference type="eggNOG" id="KOG1943">
    <property type="taxonomic scope" value="Eukaryota"/>
</dbReference>
<dbReference type="Pfam" id="PF12612">
    <property type="entry name" value="TFCD_C"/>
    <property type="match status" value="1"/>
</dbReference>
<dbReference type="STRING" id="214684.Q5K9V4"/>
<evidence type="ECO:0000313" key="5">
    <source>
        <dbReference type="Proteomes" id="UP000002149"/>
    </source>
</evidence>
<dbReference type="Proteomes" id="UP000002149">
    <property type="component" value="Chromosome 11"/>
</dbReference>
<accession>Q5K9V4</accession>
<dbReference type="Pfam" id="PF25767">
    <property type="entry name" value="ARM_TBCD_2nd"/>
    <property type="match status" value="2"/>
</dbReference>
<dbReference type="KEGG" id="cne:CNK00640"/>
<dbReference type="InterPro" id="IPR011989">
    <property type="entry name" value="ARM-like"/>
</dbReference>
<evidence type="ECO:0000313" key="4">
    <source>
        <dbReference type="EMBL" id="AAW46110.1"/>
    </source>
</evidence>
<feature type="domain" description="Tubulin-folding cofactor D ARM repeats" evidence="3">
    <location>
        <begin position="448"/>
        <end position="566"/>
    </location>
</feature>
<dbReference type="PANTHER" id="PTHR12658">
    <property type="entry name" value="BETA-TUBULIN COFACTOR D"/>
    <property type="match status" value="1"/>
</dbReference>
<dbReference type="GO" id="GO:0005096">
    <property type="term" value="F:GTPase activator activity"/>
    <property type="evidence" value="ECO:0000318"/>
    <property type="project" value="GO_Central"/>
</dbReference>
<evidence type="ECO:0000259" key="3">
    <source>
        <dbReference type="Pfam" id="PF25767"/>
    </source>
</evidence>
<dbReference type="OrthoDB" id="1735853at2759"/>
<feature type="domain" description="Tubulin-folding cofactor D C-terminal" evidence="2">
    <location>
        <begin position="903"/>
        <end position="1081"/>
    </location>
</feature>
<dbReference type="GO" id="GO:0007021">
    <property type="term" value="P:tubulin complex assembly"/>
    <property type="evidence" value="ECO:0007669"/>
    <property type="project" value="InterPro"/>
</dbReference>
<dbReference type="FunCoup" id="Q5K9V4">
    <property type="interactions" value="436"/>
</dbReference>
<gene>
    <name evidence="4" type="ordered locus">CNK00640</name>
</gene>
<dbReference type="Pfam" id="PF23579">
    <property type="entry name" value="ARM_TBCD"/>
    <property type="match status" value="1"/>
</dbReference>
<dbReference type="GO" id="GO:0000226">
    <property type="term" value="P:microtubule cytoskeleton organization"/>
    <property type="evidence" value="ECO:0000318"/>
    <property type="project" value="GO_Central"/>
</dbReference>
<dbReference type="InterPro" id="IPR058033">
    <property type="entry name" value="ARM_TBCD_2nd"/>
</dbReference>
<evidence type="ECO:0000256" key="1">
    <source>
        <dbReference type="ARBA" id="ARBA00023186"/>
    </source>
</evidence>
<dbReference type="InterPro" id="IPR022577">
    <property type="entry name" value="TBCD_C"/>
</dbReference>
<dbReference type="InterPro" id="IPR033162">
    <property type="entry name" value="TBCD"/>
</dbReference>
<keyword evidence="1" id="KW-0143">Chaperone</keyword>
<protein>
    <submittedName>
        <fullName evidence="4">Uncharacterized protein</fullName>
    </submittedName>
</protein>
<dbReference type="HOGENOM" id="CLU_003043_0_0_1"/>
<keyword evidence="5" id="KW-1185">Reference proteome</keyword>
<dbReference type="PANTHER" id="PTHR12658:SF0">
    <property type="entry name" value="TUBULIN-SPECIFIC CHAPERONE D"/>
    <property type="match status" value="1"/>
</dbReference>
<reference evidence="4 5" key="1">
    <citation type="journal article" date="2005" name="Science">
        <title>The genome of the basidiomycetous yeast and human pathogen Cryptococcus neoformans.</title>
        <authorList>
            <person name="Loftus B.J."/>
            <person name="Fung E."/>
            <person name="Roncaglia P."/>
            <person name="Rowley D."/>
            <person name="Amedeo P."/>
            <person name="Bruno D."/>
            <person name="Vamathevan J."/>
            <person name="Miranda M."/>
            <person name="Anderson I.J."/>
            <person name="Fraser J.A."/>
            <person name="Allen J.E."/>
            <person name="Bosdet I.E."/>
            <person name="Brent M.R."/>
            <person name="Chiu R."/>
            <person name="Doering T.L."/>
            <person name="Donlin M.J."/>
            <person name="D'Souza C.A."/>
            <person name="Fox D.S."/>
            <person name="Grinberg V."/>
            <person name="Fu J."/>
            <person name="Fukushima M."/>
            <person name="Haas B.J."/>
            <person name="Huang J.C."/>
            <person name="Janbon G."/>
            <person name="Jones S.J."/>
            <person name="Koo H.L."/>
            <person name="Krzywinski M.I."/>
            <person name="Kwon-Chung J.K."/>
            <person name="Lengeler K.B."/>
            <person name="Maiti R."/>
            <person name="Marra M.A."/>
            <person name="Marra R.E."/>
            <person name="Mathewson C.A."/>
            <person name="Mitchell T.G."/>
            <person name="Pertea M."/>
            <person name="Riggs F.R."/>
            <person name="Salzberg S.L."/>
            <person name="Schein J.E."/>
            <person name="Shvartsbeyn A."/>
            <person name="Shin H."/>
            <person name="Shumway M."/>
            <person name="Specht C.A."/>
            <person name="Suh B.B."/>
            <person name="Tenney A."/>
            <person name="Utterback T.R."/>
            <person name="Wickes B.L."/>
            <person name="Wortman J.R."/>
            <person name="Wye N.H."/>
            <person name="Kronstad J.W."/>
            <person name="Lodge J.K."/>
            <person name="Heitman J."/>
            <person name="Davis R.W."/>
            <person name="Fraser C.M."/>
            <person name="Hyman R.W."/>
        </authorList>
    </citation>
    <scope>NUCLEOTIDE SEQUENCE [LARGE SCALE GENOMIC DNA]</scope>
    <source>
        <strain evidence="5">JEC21 / ATCC MYA-565</strain>
    </source>
</reference>
<evidence type="ECO:0000259" key="2">
    <source>
        <dbReference type="Pfam" id="PF12612"/>
    </source>
</evidence>
<dbReference type="InterPro" id="IPR016024">
    <property type="entry name" value="ARM-type_fold"/>
</dbReference>
<dbReference type="Gene3D" id="1.25.10.10">
    <property type="entry name" value="Leucine-rich Repeat Variant"/>
    <property type="match status" value="2"/>
</dbReference>
<dbReference type="GeneID" id="3254634"/>
<proteinExistence type="predicted"/>
<name>Q5K9V4_CRYD1</name>
<dbReference type="GO" id="GO:0007023">
    <property type="term" value="P:post-chaperonin tubulin folding pathway"/>
    <property type="evidence" value="ECO:0007669"/>
    <property type="project" value="InterPro"/>
</dbReference>
<dbReference type="FunFam" id="1.25.10.10:FF:001166">
    <property type="entry name" value="Cofactor D"/>
    <property type="match status" value="1"/>
</dbReference>
<sequence length="1177" mass="129381">MSSAPLADDWEPTYTHFSHKTEFLDSLRKFVTLDIGKESTEKEDEDEDALVTCLGAVLDYYLPMPGLLDPSLDEIVRPIMQLLEKSLHTIVEEDSCTSNPVNPKRLERLGRVLNWVVKVRGWKAVVPHFPSTIPNLPILIKLLSPPTSPSASTSPATPHHHLLSPTTAWELRAVLLLWLALLLTVPFNLSALSDSDDFVSSAPYGIDLPSAELLFPVAASELAQKVTFLAVPLLHRPGREGAYAALVLARLLSREDSVQNLRGFFAWATSEIEEGDRESESHLIASLFTLLALFSSLLKPNHLPLVEGFLEEKLLPHLRGSRTAAESGLIRKLAIKAKGRLWVSKLGKKYYDDDDVDLPEGLEETMDDLMGGLSDKDTIVRYSSAKYLSRISALLPPAFSSQIVLATIALFAGTEEEPVQFTSFGTVIDPGGSSASGGTMGFGGSEVQRGEARWHGVCLALAEMGRRGLIWGEAVGGAVEWVVKALTFDLRRASHSIGANVRDAASYLLWSLSRACPPSALEPYANTIATNLVCVACFDREVGVRRAASAAFQEGVGRTGVYPEGIDVLAKTDFHSVSVRRTAFLTASQAVGVHSVYRTAMIDHLHNITLRHWDCSIRRLGAQALRKLLEVDRKEMLEYALQRELKELVSLDSVNVHGALVALKEVAEMFEDSDPRNQIIFDALATIRAATLVSQQAADVLSALCDLLSTILNPSITSSATTQSVLARYFELTSKRREVEVHESMARVYRRLSELRDCEKDINKLISDLRSFRVTQRQSATLALGHIQYPTAPSSMAEKTVVALLGLLKDPIKTEVESRRWAVRSLGDIAVQRMDGSLVVESTTLNTVVRAFIKGLEDYSTDQRGDVGSWVRIASLDSIGRVLASLPPHSSLSSMLEPGICDEAIGGLVKQGVEKLESVRSASALALARMRECGWQWDTQDAMSVSKKQLAEEGFRYVDQKEWFQSAMPLLESRFRKELVAGLIFTIGSQVVTLSNSALHPLIEYLMVHTSTIVFVLQIISSLMADNLNSNRIFIPTLQTLHKLLSANIWEDIEDAEDCKGAADVLMKSLGAATRGLGNMKSIERISAAMRVVIACLTAPSEVRSKATSLVSLFLAHRFPRIRAMASEEIYLALSEVDDDMGEELEQVLLETDWVGSGVEVQAEMVVQLLHGRKEEP</sequence>
<dbReference type="VEuPathDB" id="FungiDB:CNK00640"/>
<dbReference type="GO" id="GO:0006457">
    <property type="term" value="P:protein folding"/>
    <property type="evidence" value="ECO:0000318"/>
    <property type="project" value="GO_Central"/>
</dbReference>
<dbReference type="AlphaFoldDB" id="Q5K9V4"/>
<organism evidence="4 5">
    <name type="scientific">Cryptococcus deneoformans (strain JEC21 / ATCC MYA-565)</name>
    <name type="common">Cryptococcus neoformans var. neoformans serotype D</name>
    <dbReference type="NCBI Taxonomy" id="214684"/>
    <lineage>
        <taxon>Eukaryota</taxon>
        <taxon>Fungi</taxon>
        <taxon>Dikarya</taxon>
        <taxon>Basidiomycota</taxon>
        <taxon>Agaricomycotina</taxon>
        <taxon>Tremellomycetes</taxon>
        <taxon>Tremellales</taxon>
        <taxon>Cryptococcaceae</taxon>
        <taxon>Cryptococcus</taxon>
        <taxon>Cryptococcus neoformans species complex</taxon>
    </lineage>
</organism>
<dbReference type="RefSeq" id="XP_567627.1">
    <property type="nucleotide sequence ID" value="XM_567627.2"/>
</dbReference>
<dbReference type="SUPFAM" id="SSF48371">
    <property type="entry name" value="ARM repeat"/>
    <property type="match status" value="1"/>
</dbReference>